<keyword evidence="3" id="KW-1185">Reference proteome</keyword>
<proteinExistence type="predicted"/>
<feature type="non-terminal residue" evidence="2">
    <location>
        <position position="1"/>
    </location>
</feature>
<organism evidence="2 3">
    <name type="scientific">Dissostichus mawsoni</name>
    <name type="common">Antarctic cod</name>
    <dbReference type="NCBI Taxonomy" id="36200"/>
    <lineage>
        <taxon>Eukaryota</taxon>
        <taxon>Metazoa</taxon>
        <taxon>Chordata</taxon>
        <taxon>Craniata</taxon>
        <taxon>Vertebrata</taxon>
        <taxon>Euteleostomi</taxon>
        <taxon>Actinopterygii</taxon>
        <taxon>Neopterygii</taxon>
        <taxon>Teleostei</taxon>
        <taxon>Neoteleostei</taxon>
        <taxon>Acanthomorphata</taxon>
        <taxon>Eupercaria</taxon>
        <taxon>Perciformes</taxon>
        <taxon>Notothenioidei</taxon>
        <taxon>Nototheniidae</taxon>
        <taxon>Dissostichus</taxon>
    </lineage>
</organism>
<gene>
    <name evidence="2" type="ORF">F7725_009605</name>
</gene>
<dbReference type="AlphaFoldDB" id="A0A7J5XML0"/>
<evidence type="ECO:0000313" key="3">
    <source>
        <dbReference type="Proteomes" id="UP000518266"/>
    </source>
</evidence>
<dbReference type="OrthoDB" id="5376140at2759"/>
<sequence length="132" mass="14943">MQDAEESEGEASMSSLPDCTIKVLTKHQKSAKKRDAVIHNTEESEGEASMSSLPDCTRKVLKKHQKSVKKRGKQMVVKRIWTSEEIAAVERHLRRWIIMNQVPGKEACEDCISAEPQALSNRDWRAVISALR</sequence>
<dbReference type="Proteomes" id="UP000518266">
    <property type="component" value="Unassembled WGS sequence"/>
</dbReference>
<feature type="region of interest" description="Disordered" evidence="1">
    <location>
        <begin position="27"/>
        <end position="74"/>
    </location>
</feature>
<accession>A0A7J5XML0</accession>
<dbReference type="PANTHER" id="PTHR33480">
    <property type="entry name" value="SET DOMAIN-CONTAINING PROTEIN-RELATED"/>
    <property type="match status" value="1"/>
</dbReference>
<comment type="caution">
    <text evidence="2">The sequence shown here is derived from an EMBL/GenBank/DDBJ whole genome shotgun (WGS) entry which is preliminary data.</text>
</comment>
<evidence type="ECO:0000256" key="1">
    <source>
        <dbReference type="SAM" id="MobiDB-lite"/>
    </source>
</evidence>
<dbReference type="PANTHER" id="PTHR33480:SF5">
    <property type="entry name" value="SI:DKEY-51D8.9"/>
    <property type="match status" value="1"/>
</dbReference>
<protein>
    <submittedName>
        <fullName evidence="2">Uncharacterized protein</fullName>
    </submittedName>
</protein>
<dbReference type="EMBL" id="JAAKFY010000022">
    <property type="protein sequence ID" value="KAF3837837.1"/>
    <property type="molecule type" value="Genomic_DNA"/>
</dbReference>
<feature type="compositionally biased region" description="Basic residues" evidence="1">
    <location>
        <begin position="59"/>
        <end position="73"/>
    </location>
</feature>
<evidence type="ECO:0000313" key="2">
    <source>
        <dbReference type="EMBL" id="KAF3837837.1"/>
    </source>
</evidence>
<feature type="compositionally biased region" description="Basic and acidic residues" evidence="1">
    <location>
        <begin position="33"/>
        <end position="42"/>
    </location>
</feature>
<name>A0A7J5XML0_DISMA</name>
<reference evidence="2 3" key="1">
    <citation type="submission" date="2020-03" db="EMBL/GenBank/DDBJ databases">
        <title>Dissostichus mawsoni Genome sequencing and assembly.</title>
        <authorList>
            <person name="Park H."/>
        </authorList>
    </citation>
    <scope>NUCLEOTIDE SEQUENCE [LARGE SCALE GENOMIC DNA]</scope>
    <source>
        <strain evidence="2">DM0001</strain>
        <tissue evidence="2">Muscle</tissue>
    </source>
</reference>